<evidence type="ECO:0000256" key="11">
    <source>
        <dbReference type="ARBA" id="ARBA00022859"/>
    </source>
</evidence>
<comment type="subcellular location">
    <subcellularLocation>
        <location evidence="2">Cytoplasm</location>
    </subcellularLocation>
    <subcellularLocation>
        <location evidence="1">Nucleus</location>
    </subcellularLocation>
</comment>
<dbReference type="PROSITE" id="PS50011">
    <property type="entry name" value="PROTEIN_KINASE_DOM"/>
    <property type="match status" value="1"/>
</dbReference>
<name>A0A7J7KF83_BUGNE</name>
<evidence type="ECO:0000256" key="1">
    <source>
        <dbReference type="ARBA" id="ARBA00004123"/>
    </source>
</evidence>
<comment type="similarity">
    <text evidence="21">Belongs to the protein kinase superfamily.</text>
</comment>
<evidence type="ECO:0000256" key="9">
    <source>
        <dbReference type="ARBA" id="ARBA00022837"/>
    </source>
</evidence>
<evidence type="ECO:0000256" key="4">
    <source>
        <dbReference type="ARBA" id="ARBA00022527"/>
    </source>
</evidence>
<sequence length="335" mass="38042">MPREKVQEYWIEDSVKDKAFDDYYILGDELGKGATSTVYKCKQKGTGQPWAVKVINKKVDKKVVKTECGVLLKIKHKNVIRLKEIFETPTQMHLVLELVTGGELFDRIVTRGFYTEKDASICVREMLDATRYLHENDVVHRDLKPENLLYESDSEEAPLKIADFGLSKIIGPEVQMQTVCGTPGYCAPEILTGSKYTPAVDMWSIGVISYILLCGYEPFYSEEGEQAMFKKILKCDYSFHEPWWNDISENAKDLVRKLLVLDPAKRLTASQALGHSWVKGTAKSEHMEETQTKLKQFNAKRKLRAVTEAVMVLNKLALSDKTQSLQTMNTAACVQ</sequence>
<keyword evidence="16" id="KW-0539">Nucleus</keyword>
<keyword evidence="3" id="KW-0963">Cytoplasm</keyword>
<dbReference type="InterPro" id="IPR000719">
    <property type="entry name" value="Prot_kinase_dom"/>
</dbReference>
<evidence type="ECO:0000256" key="12">
    <source>
        <dbReference type="ARBA" id="ARBA00022860"/>
    </source>
</evidence>
<evidence type="ECO:0000256" key="3">
    <source>
        <dbReference type="ARBA" id="ARBA00022490"/>
    </source>
</evidence>
<evidence type="ECO:0000313" key="23">
    <source>
        <dbReference type="EMBL" id="KAF6036863.1"/>
    </source>
</evidence>
<keyword evidence="7 20" id="KW-0547">Nucleotide-binding</keyword>
<keyword evidence="15" id="KW-0395">Inflammatory response</keyword>
<keyword evidence="4 21" id="KW-0723">Serine/threonine-protein kinase</keyword>
<dbReference type="InterPro" id="IPR011009">
    <property type="entry name" value="Kinase-like_dom_sf"/>
</dbReference>
<dbReference type="AlphaFoldDB" id="A0A7J7KF83"/>
<dbReference type="Proteomes" id="UP000593567">
    <property type="component" value="Unassembled WGS sequence"/>
</dbReference>
<organism evidence="23 24">
    <name type="scientific">Bugula neritina</name>
    <name type="common">Brown bryozoan</name>
    <name type="synonym">Sertularia neritina</name>
    <dbReference type="NCBI Taxonomy" id="10212"/>
    <lineage>
        <taxon>Eukaryota</taxon>
        <taxon>Metazoa</taxon>
        <taxon>Spiralia</taxon>
        <taxon>Lophotrochozoa</taxon>
        <taxon>Bryozoa</taxon>
        <taxon>Gymnolaemata</taxon>
        <taxon>Cheilostomatida</taxon>
        <taxon>Flustrina</taxon>
        <taxon>Buguloidea</taxon>
        <taxon>Bugulidae</taxon>
        <taxon>Bugula</taxon>
    </lineage>
</organism>
<evidence type="ECO:0000256" key="10">
    <source>
        <dbReference type="ARBA" id="ARBA00022840"/>
    </source>
</evidence>
<evidence type="ECO:0000256" key="16">
    <source>
        <dbReference type="ARBA" id="ARBA00023242"/>
    </source>
</evidence>
<evidence type="ECO:0000256" key="2">
    <source>
        <dbReference type="ARBA" id="ARBA00004496"/>
    </source>
</evidence>
<dbReference type="GO" id="GO:0004683">
    <property type="term" value="F:calcium/calmodulin-dependent protein kinase activity"/>
    <property type="evidence" value="ECO:0007669"/>
    <property type="project" value="UniProtKB-ARBA"/>
</dbReference>
<reference evidence="23" key="1">
    <citation type="submission" date="2020-06" db="EMBL/GenBank/DDBJ databases">
        <title>Draft genome of Bugula neritina, a colonial animal packing powerful symbionts and potential medicines.</title>
        <authorList>
            <person name="Rayko M."/>
        </authorList>
    </citation>
    <scope>NUCLEOTIDE SEQUENCE [LARGE SCALE GENOMIC DNA]</scope>
    <source>
        <strain evidence="23">Kwan_BN1</strain>
    </source>
</reference>
<evidence type="ECO:0000256" key="20">
    <source>
        <dbReference type="PROSITE-ProRule" id="PRU10141"/>
    </source>
</evidence>
<evidence type="ECO:0000256" key="18">
    <source>
        <dbReference type="ARBA" id="ARBA00071328"/>
    </source>
</evidence>
<keyword evidence="11" id="KW-0391">Immunity</keyword>
<dbReference type="OrthoDB" id="40902at2759"/>
<keyword evidence="5" id="KW-0597">Phosphoprotein</keyword>
<feature type="binding site" evidence="20">
    <location>
        <position position="53"/>
    </location>
    <ligand>
        <name>ATP</name>
        <dbReference type="ChEBI" id="CHEBI:30616"/>
    </ligand>
</feature>
<evidence type="ECO:0000256" key="15">
    <source>
        <dbReference type="ARBA" id="ARBA00023198"/>
    </source>
</evidence>
<evidence type="ECO:0000259" key="22">
    <source>
        <dbReference type="PROSITE" id="PS50011"/>
    </source>
</evidence>
<dbReference type="FunFam" id="1.10.510.10:FF:000255">
    <property type="entry name" value="Calcium/calmodulin-dependent protein kinase type IV"/>
    <property type="match status" value="1"/>
</dbReference>
<evidence type="ECO:0000313" key="24">
    <source>
        <dbReference type="Proteomes" id="UP000593567"/>
    </source>
</evidence>
<dbReference type="Pfam" id="PF00069">
    <property type="entry name" value="Pkinase"/>
    <property type="match status" value="1"/>
</dbReference>
<protein>
    <recommendedName>
        <fullName evidence="18">Calcium/calmodulin-dependent protein kinase type IV</fullName>
    </recommendedName>
    <alternativeName>
        <fullName evidence="19">CaM kinase-GR</fullName>
    </alternativeName>
</protein>
<evidence type="ECO:0000256" key="14">
    <source>
        <dbReference type="ARBA" id="ARBA00023180"/>
    </source>
</evidence>
<dbReference type="GO" id="GO:0005654">
    <property type="term" value="C:nucleoplasm"/>
    <property type="evidence" value="ECO:0007669"/>
    <property type="project" value="UniProtKB-ARBA"/>
</dbReference>
<feature type="domain" description="Protein kinase" evidence="22">
    <location>
        <begin position="24"/>
        <end position="278"/>
    </location>
</feature>
<dbReference type="PROSITE" id="PS00107">
    <property type="entry name" value="PROTEIN_KINASE_ATP"/>
    <property type="match status" value="1"/>
</dbReference>
<comment type="subunit">
    <text evidence="17">Monomer. Interacts with protein phosphatase 2A (PPP2CA/PPP2CB); the interaction is mutually exclusive with binding to Ca(2+)/calmodulin.</text>
</comment>
<keyword evidence="12" id="KW-0112">Calmodulin-binding</keyword>
<evidence type="ECO:0000256" key="7">
    <source>
        <dbReference type="ARBA" id="ARBA00022741"/>
    </source>
</evidence>
<dbReference type="SUPFAM" id="SSF56112">
    <property type="entry name" value="Protein kinase-like (PK-like)"/>
    <property type="match status" value="1"/>
</dbReference>
<evidence type="ECO:0000256" key="8">
    <source>
        <dbReference type="ARBA" id="ARBA00022777"/>
    </source>
</evidence>
<dbReference type="Gene3D" id="1.10.510.10">
    <property type="entry name" value="Transferase(Phosphotransferase) domain 1"/>
    <property type="match status" value="1"/>
</dbReference>
<keyword evidence="6" id="KW-0808">Transferase</keyword>
<dbReference type="PANTHER" id="PTHR24347">
    <property type="entry name" value="SERINE/THREONINE-PROTEIN KINASE"/>
    <property type="match status" value="1"/>
</dbReference>
<keyword evidence="8" id="KW-0418">Kinase</keyword>
<dbReference type="SMART" id="SM00220">
    <property type="entry name" value="S_TKc"/>
    <property type="match status" value="1"/>
</dbReference>
<evidence type="ECO:0000256" key="13">
    <source>
        <dbReference type="ARBA" id="ARBA00023130"/>
    </source>
</evidence>
<evidence type="ECO:0000256" key="19">
    <source>
        <dbReference type="ARBA" id="ARBA00083884"/>
    </source>
</evidence>
<evidence type="ECO:0000256" key="17">
    <source>
        <dbReference type="ARBA" id="ARBA00062378"/>
    </source>
</evidence>
<evidence type="ECO:0000256" key="6">
    <source>
        <dbReference type="ARBA" id="ARBA00022679"/>
    </source>
</evidence>
<keyword evidence="24" id="KW-1185">Reference proteome</keyword>
<dbReference type="FunFam" id="3.30.200.20:FF:000279">
    <property type="entry name" value="Calcium/calmodulin-dependent protein kinase type IV"/>
    <property type="match status" value="1"/>
</dbReference>
<evidence type="ECO:0000256" key="21">
    <source>
        <dbReference type="RuleBase" id="RU000304"/>
    </source>
</evidence>
<dbReference type="InterPro" id="IPR008271">
    <property type="entry name" value="Ser/Thr_kinase_AS"/>
</dbReference>
<keyword evidence="14" id="KW-0325">Glycoprotein</keyword>
<keyword evidence="10 20" id="KW-0067">ATP-binding</keyword>
<dbReference type="GO" id="GO:0005737">
    <property type="term" value="C:cytoplasm"/>
    <property type="evidence" value="ECO:0007669"/>
    <property type="project" value="UniProtKB-SubCell"/>
</dbReference>
<keyword evidence="9" id="KW-0106">Calcium</keyword>
<evidence type="ECO:0000256" key="5">
    <source>
        <dbReference type="ARBA" id="ARBA00022553"/>
    </source>
</evidence>
<comment type="caution">
    <text evidence="23">The sequence shown here is derived from an EMBL/GenBank/DDBJ whole genome shotgun (WGS) entry which is preliminary data.</text>
</comment>
<dbReference type="GO" id="GO:0005524">
    <property type="term" value="F:ATP binding"/>
    <property type="evidence" value="ECO:0007669"/>
    <property type="project" value="UniProtKB-UniRule"/>
</dbReference>
<dbReference type="GO" id="GO:0005516">
    <property type="term" value="F:calmodulin binding"/>
    <property type="evidence" value="ECO:0007669"/>
    <property type="project" value="UniProtKB-KW"/>
</dbReference>
<dbReference type="Gene3D" id="3.30.200.20">
    <property type="entry name" value="Phosphorylase Kinase, domain 1"/>
    <property type="match status" value="1"/>
</dbReference>
<dbReference type="InterPro" id="IPR017441">
    <property type="entry name" value="Protein_kinase_ATP_BS"/>
</dbReference>
<dbReference type="GO" id="GO:0002250">
    <property type="term" value="P:adaptive immune response"/>
    <property type="evidence" value="ECO:0007669"/>
    <property type="project" value="UniProtKB-KW"/>
</dbReference>
<dbReference type="PROSITE" id="PS00108">
    <property type="entry name" value="PROTEIN_KINASE_ST"/>
    <property type="match status" value="1"/>
</dbReference>
<proteinExistence type="inferred from homology"/>
<accession>A0A7J7KF83</accession>
<keyword evidence="13" id="KW-1064">Adaptive immunity</keyword>
<dbReference type="EMBL" id="VXIV02000657">
    <property type="protein sequence ID" value="KAF6036863.1"/>
    <property type="molecule type" value="Genomic_DNA"/>
</dbReference>
<gene>
    <name evidence="23" type="ORF">EB796_004829</name>
</gene>